<dbReference type="Pfam" id="PF01266">
    <property type="entry name" value="DAO"/>
    <property type="match status" value="1"/>
</dbReference>
<dbReference type="GO" id="GO:0016491">
    <property type="term" value="F:oxidoreductase activity"/>
    <property type="evidence" value="ECO:0007669"/>
    <property type="project" value="UniProtKB-KW"/>
</dbReference>
<reference evidence="3 4" key="1">
    <citation type="submission" date="2016-09" db="EMBL/GenBank/DDBJ databases">
        <title>Pseudoalteromonas amylolytica sp. nov., isolated from the surface seawater.</title>
        <authorList>
            <person name="Wu Y.-H."/>
            <person name="Cheng H."/>
            <person name="Jin X.-B."/>
            <person name="Wang C.-S."/>
            <person name="Xu X.-W."/>
        </authorList>
    </citation>
    <scope>NUCLEOTIDE SEQUENCE [LARGE SCALE GENOMIC DNA]</scope>
    <source>
        <strain evidence="3 4">JW1</strain>
    </source>
</reference>
<comment type="caution">
    <text evidence="3">The sequence shown here is derived from an EMBL/GenBank/DDBJ whole genome shotgun (WGS) entry which is preliminary data.</text>
</comment>
<dbReference type="SUPFAM" id="SSF51905">
    <property type="entry name" value="FAD/NAD(P)-binding domain"/>
    <property type="match status" value="1"/>
</dbReference>
<gene>
    <name evidence="3" type="ORF">BET10_11455</name>
</gene>
<dbReference type="PANTHER" id="PTHR13847:SF289">
    <property type="entry name" value="GLYCINE OXIDASE"/>
    <property type="match status" value="1"/>
</dbReference>
<dbReference type="AlphaFoldDB" id="A0A1S1N072"/>
<proteinExistence type="predicted"/>
<dbReference type="SUPFAM" id="SSF54373">
    <property type="entry name" value="FAD-linked reductases, C-terminal domain"/>
    <property type="match status" value="1"/>
</dbReference>
<evidence type="ECO:0000313" key="4">
    <source>
        <dbReference type="Proteomes" id="UP000179786"/>
    </source>
</evidence>
<dbReference type="Proteomes" id="UP000179786">
    <property type="component" value="Unassembled WGS sequence"/>
</dbReference>
<evidence type="ECO:0000256" key="1">
    <source>
        <dbReference type="ARBA" id="ARBA00023002"/>
    </source>
</evidence>
<keyword evidence="4" id="KW-1185">Reference proteome</keyword>
<evidence type="ECO:0000313" key="3">
    <source>
        <dbReference type="EMBL" id="OHU91426.1"/>
    </source>
</evidence>
<dbReference type="STRING" id="1859457.BET10_11455"/>
<keyword evidence="1" id="KW-0560">Oxidoreductase</keyword>
<feature type="domain" description="FAD dependent oxidoreductase" evidence="2">
    <location>
        <begin position="8"/>
        <end position="396"/>
    </location>
</feature>
<dbReference type="Gene3D" id="3.30.9.10">
    <property type="entry name" value="D-Amino Acid Oxidase, subunit A, domain 2"/>
    <property type="match status" value="1"/>
</dbReference>
<dbReference type="EMBL" id="MKJU01000025">
    <property type="protein sequence ID" value="OHU91426.1"/>
    <property type="molecule type" value="Genomic_DNA"/>
</dbReference>
<dbReference type="Gene3D" id="3.50.50.60">
    <property type="entry name" value="FAD/NAD(P)-binding domain"/>
    <property type="match status" value="2"/>
</dbReference>
<dbReference type="PANTHER" id="PTHR13847">
    <property type="entry name" value="SARCOSINE DEHYDROGENASE-RELATED"/>
    <property type="match status" value="1"/>
</dbReference>
<organism evidence="3 4">
    <name type="scientific">Pseudoalteromonas amylolytica</name>
    <dbReference type="NCBI Taxonomy" id="1859457"/>
    <lineage>
        <taxon>Bacteria</taxon>
        <taxon>Pseudomonadati</taxon>
        <taxon>Pseudomonadota</taxon>
        <taxon>Gammaproteobacteria</taxon>
        <taxon>Alteromonadales</taxon>
        <taxon>Pseudoalteromonadaceae</taxon>
        <taxon>Pseudoalteromonas</taxon>
    </lineage>
</organism>
<dbReference type="RefSeq" id="WP_070985342.1">
    <property type="nucleotide sequence ID" value="NZ_MKJU01000025.1"/>
</dbReference>
<dbReference type="InterPro" id="IPR006076">
    <property type="entry name" value="FAD-dep_OxRdtase"/>
</dbReference>
<dbReference type="OrthoDB" id="9805337at2"/>
<sequence length="414" mass="45922">MAQKKQHIAVIGAGIIGLCTAKRLQDLGFSVALFDPEGIAQRCSKGNAGHFATEQVFPLANVKLLPKLPNMLFNPLGPLRIDWRYALKMWPWFLRFLLNMRSASFKKHTLALRALNESALAAYQELLPDGDYDSLITKNGSLLTFETSPTQQVEQVYLAFKAQGVSVKWLKGSEIQALEPSLNDNVKHALLFCDVGHSVDPHALCMHIYQRFVENGGVFARTGITEILPSSDQVRLLTEQGESLAFEQIVLCTGAWSNPLSKQLGFKVPLDTERGYHAMLNEQGTLSRPVASAERQFIITPMQSGLRLAGTVEFAGLDAPERQERATMLLTHAQQLIQGIKQSKVHQTWMGCRPSLPDSLPVISQSPKHNNVIFAFGHQHLGLTQAAITAKLVGQLCMGEQPMLDLTPYRIDRF</sequence>
<dbReference type="InterPro" id="IPR036188">
    <property type="entry name" value="FAD/NAD-bd_sf"/>
</dbReference>
<dbReference type="GO" id="GO:0005737">
    <property type="term" value="C:cytoplasm"/>
    <property type="evidence" value="ECO:0007669"/>
    <property type="project" value="TreeGrafter"/>
</dbReference>
<name>A0A1S1N072_9GAMM</name>
<protein>
    <submittedName>
        <fullName evidence="3">Amino acid dehydrogenase</fullName>
    </submittedName>
</protein>
<accession>A0A1S1N072</accession>
<evidence type="ECO:0000259" key="2">
    <source>
        <dbReference type="Pfam" id="PF01266"/>
    </source>
</evidence>